<dbReference type="EMBL" id="FN648214">
    <property type="protein sequence ID" value="CBJ25866.1"/>
    <property type="molecule type" value="Genomic_DNA"/>
</dbReference>
<evidence type="ECO:0000256" key="1">
    <source>
        <dbReference type="SAM" id="MobiDB-lite"/>
    </source>
</evidence>
<feature type="region of interest" description="Disordered" evidence="1">
    <location>
        <begin position="197"/>
        <end position="245"/>
    </location>
</feature>
<keyword evidence="2" id="KW-1133">Transmembrane helix</keyword>
<protein>
    <submittedName>
        <fullName evidence="3">Uncharacterized protein</fullName>
    </submittedName>
</protein>
<feature type="transmembrane region" description="Helical" evidence="2">
    <location>
        <begin position="89"/>
        <end position="108"/>
    </location>
</feature>
<dbReference type="EMBL" id="FN649749">
    <property type="protein sequence ID" value="CBJ25866.1"/>
    <property type="molecule type" value="Genomic_DNA"/>
</dbReference>
<dbReference type="Proteomes" id="UP000002630">
    <property type="component" value="Linkage Group LG24"/>
</dbReference>
<reference evidence="3 4" key="1">
    <citation type="journal article" date="2010" name="Nature">
        <title>The Ectocarpus genome and the independent evolution of multicellularity in brown algae.</title>
        <authorList>
            <person name="Cock J.M."/>
            <person name="Sterck L."/>
            <person name="Rouze P."/>
            <person name="Scornet D."/>
            <person name="Allen A.E."/>
            <person name="Amoutzias G."/>
            <person name="Anthouard V."/>
            <person name="Artiguenave F."/>
            <person name="Aury J.M."/>
            <person name="Badger J.H."/>
            <person name="Beszteri B."/>
            <person name="Billiau K."/>
            <person name="Bonnet E."/>
            <person name="Bothwell J.H."/>
            <person name="Bowler C."/>
            <person name="Boyen C."/>
            <person name="Brownlee C."/>
            <person name="Carrano C.J."/>
            <person name="Charrier B."/>
            <person name="Cho G.Y."/>
            <person name="Coelho S.M."/>
            <person name="Collen J."/>
            <person name="Corre E."/>
            <person name="Da Silva C."/>
            <person name="Delage L."/>
            <person name="Delaroque N."/>
            <person name="Dittami S.M."/>
            <person name="Doulbeau S."/>
            <person name="Elias M."/>
            <person name="Farnham G."/>
            <person name="Gachon C.M."/>
            <person name="Gschloessl B."/>
            <person name="Heesch S."/>
            <person name="Jabbari K."/>
            <person name="Jubin C."/>
            <person name="Kawai H."/>
            <person name="Kimura K."/>
            <person name="Kloareg B."/>
            <person name="Kupper F.C."/>
            <person name="Lang D."/>
            <person name="Le Bail A."/>
            <person name="Leblanc C."/>
            <person name="Lerouge P."/>
            <person name="Lohr M."/>
            <person name="Lopez P.J."/>
            <person name="Martens C."/>
            <person name="Maumus F."/>
            <person name="Michel G."/>
            <person name="Miranda-Saavedra D."/>
            <person name="Morales J."/>
            <person name="Moreau H."/>
            <person name="Motomura T."/>
            <person name="Nagasato C."/>
            <person name="Napoli C.A."/>
            <person name="Nelson D.R."/>
            <person name="Nyvall-Collen P."/>
            <person name="Peters A.F."/>
            <person name="Pommier C."/>
            <person name="Potin P."/>
            <person name="Poulain J."/>
            <person name="Quesneville H."/>
            <person name="Read B."/>
            <person name="Rensing S.A."/>
            <person name="Ritter A."/>
            <person name="Rousvoal S."/>
            <person name="Samanta M."/>
            <person name="Samson G."/>
            <person name="Schroeder D.C."/>
            <person name="Segurens B."/>
            <person name="Strittmatter M."/>
            <person name="Tonon T."/>
            <person name="Tregear J.W."/>
            <person name="Valentin K."/>
            <person name="von Dassow P."/>
            <person name="Yamagishi T."/>
            <person name="Van de Peer Y."/>
            <person name="Wincker P."/>
        </authorList>
    </citation>
    <scope>NUCLEOTIDE SEQUENCE [LARGE SCALE GENOMIC DNA]</scope>
    <source>
        <strain evidence="4">Ec32 / CCAP1310/4</strain>
    </source>
</reference>
<evidence type="ECO:0000313" key="4">
    <source>
        <dbReference type="Proteomes" id="UP000002630"/>
    </source>
</evidence>
<feature type="compositionally biased region" description="Acidic residues" evidence="1">
    <location>
        <begin position="230"/>
        <end position="245"/>
    </location>
</feature>
<feature type="transmembrane region" description="Helical" evidence="2">
    <location>
        <begin position="6"/>
        <end position="26"/>
    </location>
</feature>
<keyword evidence="2" id="KW-0812">Transmembrane</keyword>
<dbReference type="OrthoDB" id="10302959at2759"/>
<feature type="compositionally biased region" description="Basic residues" evidence="1">
    <location>
        <begin position="207"/>
        <end position="219"/>
    </location>
</feature>
<dbReference type="PROSITE" id="PS51257">
    <property type="entry name" value="PROKAR_LIPOPROTEIN"/>
    <property type="match status" value="1"/>
</dbReference>
<name>D7FMG9_ECTSI</name>
<accession>D7FMG9</accession>
<feature type="transmembrane region" description="Helical" evidence="2">
    <location>
        <begin position="120"/>
        <end position="138"/>
    </location>
</feature>
<dbReference type="AlphaFoldDB" id="D7FMG9"/>
<sequence>MKLSPVASLYSMGAVLMSACCKYHLVDGLRRSKMTMSYRYVKQGKEYWRLGSSVLLYDLENPLDMYTLAALFMCLLALEQKFFKGSPSAMASTLVFIAAALFTPGFYFRELRLKEPAVMMYVAIATWATIRCFFRPTAGVGSQAMFSALGPLIPIATPHFRKGEIDVALLKHQAMAVAVGLACVLLIPDAEGARALRQKRQQEASRKARASAKGKKKKNAPPVPDTSSSSEEEEEEEADSSSDEE</sequence>
<evidence type="ECO:0000313" key="3">
    <source>
        <dbReference type="EMBL" id="CBJ25866.1"/>
    </source>
</evidence>
<evidence type="ECO:0000256" key="2">
    <source>
        <dbReference type="SAM" id="Phobius"/>
    </source>
</evidence>
<gene>
    <name evidence="3" type="ORF">Esi_0017_0003</name>
</gene>
<organism evidence="3 4">
    <name type="scientific">Ectocarpus siliculosus</name>
    <name type="common">Brown alga</name>
    <name type="synonym">Conferva siliculosa</name>
    <dbReference type="NCBI Taxonomy" id="2880"/>
    <lineage>
        <taxon>Eukaryota</taxon>
        <taxon>Sar</taxon>
        <taxon>Stramenopiles</taxon>
        <taxon>Ochrophyta</taxon>
        <taxon>PX clade</taxon>
        <taxon>Phaeophyceae</taxon>
        <taxon>Ectocarpales</taxon>
        <taxon>Ectocarpaceae</taxon>
        <taxon>Ectocarpus</taxon>
    </lineage>
</organism>
<proteinExistence type="predicted"/>
<keyword evidence="2" id="KW-0472">Membrane</keyword>
<keyword evidence="4" id="KW-1185">Reference proteome</keyword>
<dbReference type="InParanoid" id="D7FMG9"/>